<feature type="transmembrane region" description="Helical" evidence="8">
    <location>
        <begin position="118"/>
        <end position="140"/>
    </location>
</feature>
<evidence type="ECO:0000256" key="7">
    <source>
        <dbReference type="SAM" id="MobiDB-lite"/>
    </source>
</evidence>
<feature type="compositionally biased region" description="Basic residues" evidence="7">
    <location>
        <begin position="494"/>
        <end position="507"/>
    </location>
</feature>
<feature type="compositionally biased region" description="Polar residues" evidence="7">
    <location>
        <begin position="788"/>
        <end position="799"/>
    </location>
</feature>
<evidence type="ECO:0000256" key="4">
    <source>
        <dbReference type="ARBA" id="ARBA00022833"/>
    </source>
</evidence>
<feature type="region of interest" description="Disordered" evidence="7">
    <location>
        <begin position="781"/>
        <end position="805"/>
    </location>
</feature>
<evidence type="ECO:0000259" key="9">
    <source>
        <dbReference type="Pfam" id="PF01545"/>
    </source>
</evidence>
<dbReference type="EMBL" id="IACF01004637">
    <property type="protein sequence ID" value="LAB70226.1"/>
    <property type="molecule type" value="mRNA"/>
</dbReference>
<feature type="region of interest" description="Disordered" evidence="7">
    <location>
        <begin position="887"/>
        <end position="912"/>
    </location>
</feature>
<dbReference type="PANTHER" id="PTHR45820">
    <property type="entry name" value="FI23527P1"/>
    <property type="match status" value="1"/>
</dbReference>
<evidence type="ECO:0000256" key="2">
    <source>
        <dbReference type="ARBA" id="ARBA00008873"/>
    </source>
</evidence>
<dbReference type="SUPFAM" id="SSF161111">
    <property type="entry name" value="Cation efflux protein transmembrane domain-like"/>
    <property type="match status" value="1"/>
</dbReference>
<dbReference type="Gene3D" id="1.20.1510.10">
    <property type="entry name" value="Cation efflux protein transmembrane domain"/>
    <property type="match status" value="1"/>
</dbReference>
<evidence type="ECO:0000313" key="10">
    <source>
        <dbReference type="EMBL" id="LAB70226.1"/>
    </source>
</evidence>
<reference evidence="10" key="1">
    <citation type="journal article" date="2018" name="Biosci. Biotechnol. Biochem.">
        <title>Polysaccharide hydrolase of the hadal zone amphipods Hirondellea gigas.</title>
        <authorList>
            <person name="Kobayashi H."/>
            <person name="Nagahama T."/>
            <person name="Arai W."/>
            <person name="Sasagawa Y."/>
            <person name="Umeda M."/>
            <person name="Hayashi T."/>
            <person name="Nikaido I."/>
            <person name="Watanabe H."/>
            <person name="Oguri K."/>
            <person name="Kitazato H."/>
            <person name="Fujioka K."/>
            <person name="Kido Y."/>
            <person name="Takami H."/>
        </authorList>
    </citation>
    <scope>NUCLEOTIDE SEQUENCE</scope>
    <source>
        <tissue evidence="10">Whole body</tissue>
    </source>
</reference>
<feature type="domain" description="Cation efflux protein transmembrane" evidence="9">
    <location>
        <begin position="122"/>
        <end position="365"/>
    </location>
</feature>
<feature type="compositionally biased region" description="Basic and acidic residues" evidence="7">
    <location>
        <begin position="580"/>
        <end position="612"/>
    </location>
</feature>
<feature type="transmembrane region" description="Helical" evidence="8">
    <location>
        <begin position="228"/>
        <end position="251"/>
    </location>
</feature>
<dbReference type="InterPro" id="IPR002524">
    <property type="entry name" value="Cation_efflux"/>
</dbReference>
<name>A0A2P2I8I1_9CRUS</name>
<dbReference type="GO" id="GO:0010312">
    <property type="term" value="P:detoxification of zinc ion"/>
    <property type="evidence" value="ECO:0007669"/>
    <property type="project" value="TreeGrafter"/>
</dbReference>
<feature type="compositionally biased region" description="Basic and acidic residues" evidence="7">
    <location>
        <begin position="541"/>
        <end position="571"/>
    </location>
</feature>
<keyword evidence="5 8" id="KW-1133">Transmembrane helix</keyword>
<dbReference type="InterPro" id="IPR058533">
    <property type="entry name" value="Cation_efflux_TM"/>
</dbReference>
<protein>
    <submittedName>
        <fullName evidence="10">Zinc transporter protein DDB_G0269332</fullName>
    </submittedName>
</protein>
<feature type="transmembrane region" description="Helical" evidence="8">
    <location>
        <begin position="152"/>
        <end position="169"/>
    </location>
</feature>
<comment type="subcellular location">
    <subcellularLocation>
        <location evidence="1">Membrane</location>
        <topology evidence="1">Multi-pass membrane protein</topology>
    </subcellularLocation>
</comment>
<dbReference type="GO" id="GO:0016020">
    <property type="term" value="C:membrane"/>
    <property type="evidence" value="ECO:0007669"/>
    <property type="project" value="UniProtKB-SubCell"/>
</dbReference>
<keyword evidence="4" id="KW-0862">Zinc</keyword>
<feature type="transmembrane region" description="Helical" evidence="8">
    <location>
        <begin position="332"/>
        <end position="354"/>
    </location>
</feature>
<dbReference type="GO" id="GO:0005385">
    <property type="term" value="F:zinc ion transmembrane transporter activity"/>
    <property type="evidence" value="ECO:0007669"/>
    <property type="project" value="TreeGrafter"/>
</dbReference>
<dbReference type="NCBIfam" id="TIGR01297">
    <property type="entry name" value="CDF"/>
    <property type="match status" value="1"/>
</dbReference>
<feature type="region of interest" description="Disordered" evidence="7">
    <location>
        <begin position="24"/>
        <end position="44"/>
    </location>
</feature>
<evidence type="ECO:0000256" key="5">
    <source>
        <dbReference type="ARBA" id="ARBA00022989"/>
    </source>
</evidence>
<feature type="compositionally biased region" description="Basic and acidic residues" evidence="7">
    <location>
        <begin position="508"/>
        <end position="529"/>
    </location>
</feature>
<evidence type="ECO:0000256" key="3">
    <source>
        <dbReference type="ARBA" id="ARBA00022692"/>
    </source>
</evidence>
<feature type="compositionally biased region" description="Basic and acidic residues" evidence="7">
    <location>
        <begin position="898"/>
        <end position="907"/>
    </location>
</feature>
<comment type="similarity">
    <text evidence="2">Belongs to the cation diffusion facilitator (CDF) transporter (TC 2.A.4) family. SLC30A subfamily.</text>
</comment>
<sequence>MADCQDEKNINCTDSAENKFSCETPTLEEENVSNNNSEASTDQHKVAATLRPDSPNLPLGVRPRNESTTKLLEVTDSEKPVVESAKSVSLQKNGDGVVGSKIEIPASIRDTPITPTSAIIKLWVVVILTMVMCIGLMVAAHLTHSLTLRVEAYHSLYNVIALAGSLLSIKLCREPESLQNTFGWARIDVMSYLISLIFLSSLCFSVVVEAVQTAAHVQHQDPMHYPGATVLVCIAGLGVNALVFALIGGYTQHQGSFLEVRVSGDVFVRKQVTQDSLQKGLKTLSARNCKSRTACPDTATLREGYKDILRDIVGLLLAILCASIVMRSDTSLVSFYIDPAIAVVSVVILTWLSYPFGKECGKILLQTIPGHIDVEVFSERLQQSFPAIKNVHHLHIWSLTPGKVVATVHVVFDNMVVYQSISGSLTEFFKGESISLVTLQPEFLSITPGNKNKCCCSDHLLDGTGDSCEDNVILNEGLIDHHHHKHDQKYDRKHDHKHDHKHDQKYHKHDEKEDHKYNQKHDHKHDEKEHRKHNQKHDHKHSNEQKQKQDYEDRHDSKFMDASEYATEKSSHQHNNNYENDVHQKQDPHNDHQLPCDKDDLVPGNNENEKHNQNPVTGNKKNEEVSFINEFNEKQKQHTHEQAKLNFQQEKDEHRELLKGNSQEICDGNVSVASDAVISINGEEFSKECLSSLPTDAVSTGVSSINFDTSDSENLINERPSNNLDISSKECSDSTLLSNESLVSETSWDLLSKTFENCAMSLSSPIPSKSNTEVLTDISVEISERDTSASPVTTSNKGDSGTKETCELPVPRIEITTESTTSALNDRTASGDEGEHLHTELQFESQYQASESTNNVSVVTKVSSELNLLEKSLETNEGIKIRSNSVSSLNENDSMLPENRRNSKDSSEFSLTSSIEKIVTPTIGH</sequence>
<evidence type="ECO:0000256" key="6">
    <source>
        <dbReference type="ARBA" id="ARBA00023136"/>
    </source>
</evidence>
<dbReference type="AlphaFoldDB" id="A0A2P2I8I1"/>
<evidence type="ECO:0000256" key="1">
    <source>
        <dbReference type="ARBA" id="ARBA00004141"/>
    </source>
</evidence>
<accession>A0A2P2I8I1</accession>
<proteinExistence type="evidence at transcript level"/>
<dbReference type="PANTHER" id="PTHR45820:SF9">
    <property type="entry name" value="FI23527P1"/>
    <property type="match status" value="1"/>
</dbReference>
<dbReference type="Pfam" id="PF01545">
    <property type="entry name" value="Cation_efflux"/>
    <property type="match status" value="1"/>
</dbReference>
<dbReference type="InterPro" id="IPR027469">
    <property type="entry name" value="Cation_efflux_TMD_sf"/>
</dbReference>
<evidence type="ECO:0000256" key="8">
    <source>
        <dbReference type="SAM" id="Phobius"/>
    </source>
</evidence>
<feature type="region of interest" description="Disordered" evidence="7">
    <location>
        <begin position="481"/>
        <end position="620"/>
    </location>
</feature>
<organism evidence="10">
    <name type="scientific">Hirondellea gigas</name>
    <dbReference type="NCBI Taxonomy" id="1518452"/>
    <lineage>
        <taxon>Eukaryota</taxon>
        <taxon>Metazoa</taxon>
        <taxon>Ecdysozoa</taxon>
        <taxon>Arthropoda</taxon>
        <taxon>Crustacea</taxon>
        <taxon>Multicrustacea</taxon>
        <taxon>Malacostraca</taxon>
        <taxon>Eumalacostraca</taxon>
        <taxon>Peracarida</taxon>
        <taxon>Amphipoda</taxon>
        <taxon>Amphilochidea</taxon>
        <taxon>Lysianassida</taxon>
        <taxon>Lysianassidira</taxon>
        <taxon>Lysianassoidea</taxon>
        <taxon>Lysianassidae</taxon>
        <taxon>Hirondellea</taxon>
    </lineage>
</organism>
<keyword evidence="3 8" id="KW-0812">Transmembrane</keyword>
<feature type="compositionally biased region" description="Basic residues" evidence="7">
    <location>
        <begin position="530"/>
        <end position="540"/>
    </location>
</feature>
<dbReference type="GO" id="GO:0006882">
    <property type="term" value="P:intracellular zinc ion homeostasis"/>
    <property type="evidence" value="ECO:0007669"/>
    <property type="project" value="TreeGrafter"/>
</dbReference>
<keyword evidence="6 8" id="KW-0472">Membrane</keyword>
<feature type="transmembrane region" description="Helical" evidence="8">
    <location>
        <begin position="189"/>
        <end position="208"/>
    </location>
</feature>